<feature type="transmembrane region" description="Helical" evidence="1">
    <location>
        <begin position="174"/>
        <end position="197"/>
    </location>
</feature>
<feature type="transmembrane region" description="Helical" evidence="1">
    <location>
        <begin position="7"/>
        <end position="26"/>
    </location>
</feature>
<evidence type="ECO:0000256" key="1">
    <source>
        <dbReference type="SAM" id="Phobius"/>
    </source>
</evidence>
<feature type="transmembrane region" description="Helical" evidence="1">
    <location>
        <begin position="141"/>
        <end position="168"/>
    </location>
</feature>
<gene>
    <name evidence="3" type="ORF">G7B40_010140</name>
</gene>
<name>A0AAP5I710_9CYAN</name>
<organism evidence="3 4">
    <name type="scientific">Aetokthonos hydrillicola Thurmond2011</name>
    <dbReference type="NCBI Taxonomy" id="2712845"/>
    <lineage>
        <taxon>Bacteria</taxon>
        <taxon>Bacillati</taxon>
        <taxon>Cyanobacteriota</taxon>
        <taxon>Cyanophyceae</taxon>
        <taxon>Nostocales</taxon>
        <taxon>Hapalosiphonaceae</taxon>
        <taxon>Aetokthonos</taxon>
    </lineage>
</organism>
<feature type="domain" description="Double-GTPase 2" evidence="2">
    <location>
        <begin position="288"/>
        <end position="489"/>
    </location>
</feature>
<dbReference type="InterPro" id="IPR045528">
    <property type="entry name" value="DO-GTPase2"/>
</dbReference>
<dbReference type="EMBL" id="JAALHA020000003">
    <property type="protein sequence ID" value="MDR9894924.1"/>
    <property type="molecule type" value="Genomic_DNA"/>
</dbReference>
<keyword evidence="1" id="KW-1133">Transmembrane helix</keyword>
<evidence type="ECO:0000259" key="2">
    <source>
        <dbReference type="Pfam" id="PF19993"/>
    </source>
</evidence>
<dbReference type="InterPro" id="IPR027417">
    <property type="entry name" value="P-loop_NTPase"/>
</dbReference>
<comment type="caution">
    <text evidence="3">The sequence shown here is derived from an EMBL/GenBank/DDBJ whole genome shotgun (WGS) entry which is preliminary data.</text>
</comment>
<dbReference type="RefSeq" id="WP_208338943.1">
    <property type="nucleotide sequence ID" value="NZ_CAWQFN010000472.1"/>
</dbReference>
<evidence type="ECO:0000313" key="4">
    <source>
        <dbReference type="Proteomes" id="UP000667802"/>
    </source>
</evidence>
<accession>A0AAP5I710</accession>
<keyword evidence="1" id="KW-0812">Transmembrane</keyword>
<evidence type="ECO:0000313" key="3">
    <source>
        <dbReference type="EMBL" id="MDR9894924.1"/>
    </source>
</evidence>
<keyword evidence="4" id="KW-1185">Reference proteome</keyword>
<feature type="transmembrane region" description="Helical" evidence="1">
    <location>
        <begin position="32"/>
        <end position="53"/>
    </location>
</feature>
<sequence>MEDEIGYLICWLIGGILLLSLVFLVANLLITSFVVLVSIVAFAGAVTGIFTGIRNFITVFNTLQQDARVKPSNTQIKRFFSSLYVEQPAYLMYAYDAGWFVLQSVLSEVWNPTDSEARHWFSKGKESLSNANYSSNLLSKIFYWGLSIGTFIGALFHYIAAFIIVAIFALLQSIFLILGFIITSIVILFLGIGTFIYSRYYRIYHRCPDCHYQMPIPVHICPNCSTEHTRLWPSAYGILDHRCEGKLSYRTTCQKNLPTLSFLGKNKLVKKCPNCGRVLESLGGTNIHIPIVGGPAVGKTHYIVTATRELIEKYAPSNRWQVTLPDTLHSRDYESSTRLISSGKRLPKTSIADISAKAYNLQIKQKPGQVVPKLLYLYDAAGEYYTTDSSAQQQEYFKYVHGILLIIDPFSIENVCSAYKAQLDEDNKAGGIISPSRASLDTVYENMLMLFETKLNLKRNQRVHTPVAVVVTKSDAFDLEEKIGEPAAHKYMVDHPKIRHIEEAMDKVVEEFLIDYGAGNFVRNLRSHFSRIRFFSCSAVGIGNNSKSASSFEGLRVLDPLLWLLRQV</sequence>
<dbReference type="Proteomes" id="UP000667802">
    <property type="component" value="Unassembled WGS sequence"/>
</dbReference>
<dbReference type="Pfam" id="PF19993">
    <property type="entry name" value="DO-GTPase2"/>
    <property type="match status" value="1"/>
</dbReference>
<proteinExistence type="predicted"/>
<protein>
    <recommendedName>
        <fullName evidence="2">Double-GTPase 2 domain-containing protein</fullName>
    </recommendedName>
</protein>
<dbReference type="AlphaFoldDB" id="A0AAP5I710"/>
<keyword evidence="1" id="KW-0472">Membrane</keyword>
<dbReference type="Gene3D" id="3.40.50.300">
    <property type="entry name" value="P-loop containing nucleotide triphosphate hydrolases"/>
    <property type="match status" value="1"/>
</dbReference>
<dbReference type="SUPFAM" id="SSF52540">
    <property type="entry name" value="P-loop containing nucleoside triphosphate hydrolases"/>
    <property type="match status" value="1"/>
</dbReference>
<reference evidence="4" key="1">
    <citation type="journal article" date="2021" name="Science">
        <title>Hunting the eagle killer: A cyanobacterial neurotoxin causes vacuolar myelinopathy.</title>
        <authorList>
            <person name="Breinlinger S."/>
            <person name="Phillips T.J."/>
            <person name="Haram B.N."/>
            <person name="Mares J."/>
            <person name="Martinez Yerena J.A."/>
            <person name="Hrouzek P."/>
            <person name="Sobotka R."/>
            <person name="Henderson W.M."/>
            <person name="Schmieder P."/>
            <person name="Williams S.M."/>
            <person name="Lauderdale J.D."/>
            <person name="Wilde H.D."/>
            <person name="Gerrin W."/>
            <person name="Kust A."/>
            <person name="Washington J.W."/>
            <person name="Wagner C."/>
            <person name="Geier B."/>
            <person name="Liebeke M."/>
            <person name="Enke H."/>
            <person name="Niedermeyer T.H.J."/>
            <person name="Wilde S.B."/>
        </authorList>
    </citation>
    <scope>NUCLEOTIDE SEQUENCE [LARGE SCALE GENOMIC DNA]</scope>
    <source>
        <strain evidence="4">Thurmond2011</strain>
    </source>
</reference>